<dbReference type="AlphaFoldDB" id="A0A811R1A4"/>
<dbReference type="SMART" id="SM00179">
    <property type="entry name" value="EGF_CA"/>
    <property type="match status" value="1"/>
</dbReference>
<feature type="transmembrane region" description="Helical" evidence="6">
    <location>
        <begin position="410"/>
        <end position="431"/>
    </location>
</feature>
<dbReference type="InterPro" id="IPR017441">
    <property type="entry name" value="Protein_kinase_ATP_BS"/>
</dbReference>
<dbReference type="CDD" id="cd00054">
    <property type="entry name" value="EGF_CA"/>
    <property type="match status" value="1"/>
</dbReference>
<evidence type="ECO:0000256" key="5">
    <source>
        <dbReference type="PROSITE-ProRule" id="PRU10141"/>
    </source>
</evidence>
<dbReference type="GO" id="GO:0016020">
    <property type="term" value="C:membrane"/>
    <property type="evidence" value="ECO:0007669"/>
    <property type="project" value="UniProtKB-SubCell"/>
</dbReference>
<dbReference type="OrthoDB" id="4062651at2759"/>
<feature type="domain" description="Protein kinase" evidence="7">
    <location>
        <begin position="484"/>
        <end position="541"/>
    </location>
</feature>
<evidence type="ECO:0000259" key="7">
    <source>
        <dbReference type="PROSITE" id="PS50011"/>
    </source>
</evidence>
<reference evidence="8" key="1">
    <citation type="submission" date="2020-10" db="EMBL/GenBank/DDBJ databases">
        <authorList>
            <person name="Han B."/>
            <person name="Lu T."/>
            <person name="Zhao Q."/>
            <person name="Huang X."/>
            <person name="Zhao Y."/>
        </authorList>
    </citation>
    <scope>NUCLEOTIDE SEQUENCE</scope>
</reference>
<keyword evidence="3" id="KW-0732">Signal</keyword>
<keyword evidence="6" id="KW-1133">Transmembrane helix</keyword>
<dbReference type="InterPro" id="IPR000719">
    <property type="entry name" value="Prot_kinase_dom"/>
</dbReference>
<comment type="subcellular location">
    <subcellularLocation>
        <location evidence="1">Membrane</location>
        <topology evidence="1">Single-pass membrane protein</topology>
    </subcellularLocation>
</comment>
<organism evidence="8 9">
    <name type="scientific">Miscanthus lutarioriparius</name>
    <dbReference type="NCBI Taxonomy" id="422564"/>
    <lineage>
        <taxon>Eukaryota</taxon>
        <taxon>Viridiplantae</taxon>
        <taxon>Streptophyta</taxon>
        <taxon>Embryophyta</taxon>
        <taxon>Tracheophyta</taxon>
        <taxon>Spermatophyta</taxon>
        <taxon>Magnoliopsida</taxon>
        <taxon>Liliopsida</taxon>
        <taxon>Poales</taxon>
        <taxon>Poaceae</taxon>
        <taxon>PACMAD clade</taxon>
        <taxon>Panicoideae</taxon>
        <taxon>Andropogonodae</taxon>
        <taxon>Andropogoneae</taxon>
        <taxon>Saccharinae</taxon>
        <taxon>Miscanthus</taxon>
    </lineage>
</organism>
<evidence type="ECO:0000256" key="4">
    <source>
        <dbReference type="ARBA" id="ARBA00023157"/>
    </source>
</evidence>
<protein>
    <recommendedName>
        <fullName evidence="7">Protein kinase domain-containing protein</fullName>
    </recommendedName>
</protein>
<evidence type="ECO:0000313" key="9">
    <source>
        <dbReference type="Proteomes" id="UP000604825"/>
    </source>
</evidence>
<dbReference type="Gene3D" id="3.30.200.20">
    <property type="entry name" value="Phosphorylase Kinase, domain 1"/>
    <property type="match status" value="1"/>
</dbReference>
<dbReference type="SUPFAM" id="SSF56112">
    <property type="entry name" value="Protein kinase-like (PK-like)"/>
    <property type="match status" value="1"/>
</dbReference>
<feature type="binding site" evidence="5">
    <location>
        <position position="512"/>
    </location>
    <ligand>
        <name>ATP</name>
        <dbReference type="ChEBI" id="CHEBI:30616"/>
    </ligand>
</feature>
<dbReference type="InterPro" id="IPR011009">
    <property type="entry name" value="Kinase-like_dom_sf"/>
</dbReference>
<comment type="caution">
    <text evidence="8">The sequence shown here is derived from an EMBL/GenBank/DDBJ whole genome shotgun (WGS) entry which is preliminary data.</text>
</comment>
<dbReference type="GO" id="GO:0005524">
    <property type="term" value="F:ATP binding"/>
    <property type="evidence" value="ECO:0007669"/>
    <property type="project" value="UniProtKB-UniRule"/>
</dbReference>
<keyword evidence="2" id="KW-0245">EGF-like domain</keyword>
<dbReference type="Pfam" id="PF13947">
    <property type="entry name" value="GUB_WAK_bind"/>
    <property type="match status" value="1"/>
</dbReference>
<accession>A0A811R1A4</accession>
<dbReference type="InterPro" id="IPR001881">
    <property type="entry name" value="EGF-like_Ca-bd_dom"/>
</dbReference>
<evidence type="ECO:0000256" key="3">
    <source>
        <dbReference type="ARBA" id="ARBA00022729"/>
    </source>
</evidence>
<dbReference type="Pfam" id="PF07645">
    <property type="entry name" value="EGF_CA"/>
    <property type="match status" value="1"/>
</dbReference>
<evidence type="ECO:0000256" key="1">
    <source>
        <dbReference type="ARBA" id="ARBA00004167"/>
    </source>
</evidence>
<keyword evidence="5" id="KW-0067">ATP-binding</keyword>
<dbReference type="SUPFAM" id="SSF57196">
    <property type="entry name" value="EGF/Laminin"/>
    <property type="match status" value="1"/>
</dbReference>
<dbReference type="EMBL" id="CAJGYO010000012">
    <property type="protein sequence ID" value="CAD6263006.1"/>
    <property type="molecule type" value="Genomic_DNA"/>
</dbReference>
<dbReference type="InterPro" id="IPR049883">
    <property type="entry name" value="NOTCH1_EGF-like"/>
</dbReference>
<keyword evidence="6" id="KW-0472">Membrane</keyword>
<evidence type="ECO:0000313" key="8">
    <source>
        <dbReference type="EMBL" id="CAD6263006.1"/>
    </source>
</evidence>
<sequence length="541" mass="57343">MRDGPICALRTRRNEDTIEEPGTGQARSTLLPLVVLSLAAAAAAAGGLCPASCGMIDISYPFGVGPACSLQGFNLTCDSNTYGNQLRLGSPNVSVDYMTVSASGSITALAAHVMRSVSMPSAAAAYSASWEGPGRPFAISGSSNMSLFVLGCGVAAALLDSGTGAAVGNCSVICAGEQVMERLPDGLCAGVGCCRIDVRVPLRAFVLNLSRTGEGVIRDRVMFLVTGRDGYTFRASDLEQGIDAGEVAPALLDWAIPDRPNCALAVTNRASYACVSNNSECQDSPIGGYVCHSSQGFFGNAYVVDGCVPNQGNPPLRDSIYASSRHSNVLPIAIEQQGRAGMWGTDVDAPLVSKGILIQCDVEDGCTDIDECLQPDKYICHGVCRNSLGSFSCTECPHGTEFDTAARKCITIGISSGGGLLFLATIAVILNRRWKKGVQKRLRRRYFRKNKGILLEQLISSDQNASDSTKIFSLAKLEKATNNFDQAHVVGRGGHGTVYKGILMDQRVVAIKRSKLVANAEIDEFINEVAILLQINHRNVV</sequence>
<dbReference type="PANTHER" id="PTHR33491">
    <property type="entry name" value="OSJNBA0016N04.9 PROTEIN"/>
    <property type="match status" value="1"/>
</dbReference>
<dbReference type="GO" id="GO:0005509">
    <property type="term" value="F:calcium ion binding"/>
    <property type="evidence" value="ECO:0007669"/>
    <property type="project" value="InterPro"/>
</dbReference>
<keyword evidence="6" id="KW-0812">Transmembrane</keyword>
<dbReference type="PROSITE" id="PS50011">
    <property type="entry name" value="PROTEIN_KINASE_DOM"/>
    <property type="match status" value="1"/>
</dbReference>
<gene>
    <name evidence="8" type="ORF">NCGR_LOCUS46327</name>
</gene>
<dbReference type="InterPro" id="IPR025287">
    <property type="entry name" value="WAK_GUB"/>
</dbReference>
<dbReference type="PROSITE" id="PS00107">
    <property type="entry name" value="PROTEIN_KINASE_ATP"/>
    <property type="match status" value="1"/>
</dbReference>
<dbReference type="Gene3D" id="2.10.25.10">
    <property type="entry name" value="Laminin"/>
    <property type="match status" value="1"/>
</dbReference>
<proteinExistence type="predicted"/>
<evidence type="ECO:0000256" key="2">
    <source>
        <dbReference type="ARBA" id="ARBA00022536"/>
    </source>
</evidence>
<keyword evidence="5" id="KW-0547">Nucleotide-binding</keyword>
<dbReference type="GO" id="GO:0030247">
    <property type="term" value="F:polysaccharide binding"/>
    <property type="evidence" value="ECO:0007669"/>
    <property type="project" value="InterPro"/>
</dbReference>
<evidence type="ECO:0000256" key="6">
    <source>
        <dbReference type="SAM" id="Phobius"/>
    </source>
</evidence>
<name>A0A811R1A4_9POAL</name>
<keyword evidence="9" id="KW-1185">Reference proteome</keyword>
<keyword evidence="4" id="KW-1015">Disulfide bond</keyword>
<dbReference type="InterPro" id="IPR018097">
    <property type="entry name" value="EGF_Ca-bd_CS"/>
</dbReference>
<dbReference type="PROSITE" id="PS01187">
    <property type="entry name" value="EGF_CA"/>
    <property type="match status" value="1"/>
</dbReference>
<dbReference type="Proteomes" id="UP000604825">
    <property type="component" value="Unassembled WGS sequence"/>
</dbReference>
<dbReference type="GO" id="GO:0004672">
    <property type="term" value="F:protein kinase activity"/>
    <property type="evidence" value="ECO:0007669"/>
    <property type="project" value="InterPro"/>
</dbReference>